<dbReference type="KEGG" id="sxi:SXIM_16080"/>
<dbReference type="InterPro" id="IPR058652">
    <property type="entry name" value="VapC50_C"/>
</dbReference>
<dbReference type="HOGENOM" id="CLU_096418_0_1_11"/>
<dbReference type="EMBL" id="CP009922">
    <property type="protein sequence ID" value="AKG42992.1"/>
    <property type="molecule type" value="Genomic_DNA"/>
</dbReference>
<dbReference type="PATRIC" id="fig|408015.6.peg.1644"/>
<evidence type="ECO:0000313" key="8">
    <source>
        <dbReference type="Proteomes" id="UP000034034"/>
    </source>
</evidence>
<keyword evidence="1" id="KW-0540">Nuclease</keyword>
<dbReference type="Pfam" id="PF13470">
    <property type="entry name" value="PIN_3"/>
    <property type="match status" value="1"/>
</dbReference>
<protein>
    <submittedName>
        <fullName evidence="7">Toxin-antitoxin system, toxin component, PIN family</fullName>
    </submittedName>
</protein>
<evidence type="ECO:0000256" key="3">
    <source>
        <dbReference type="ARBA" id="ARBA00022801"/>
    </source>
</evidence>
<evidence type="ECO:0000256" key="1">
    <source>
        <dbReference type="ARBA" id="ARBA00022722"/>
    </source>
</evidence>
<feature type="domain" description="PIN" evidence="5">
    <location>
        <begin position="6"/>
        <end position="111"/>
    </location>
</feature>
<keyword evidence="3" id="KW-0378">Hydrolase</keyword>
<keyword evidence="2" id="KW-0479">Metal-binding</keyword>
<keyword evidence="8" id="KW-1185">Reference proteome</keyword>
<feature type="domain" description="VapC50 C-terminal" evidence="6">
    <location>
        <begin position="128"/>
        <end position="182"/>
    </location>
</feature>
<evidence type="ECO:0000259" key="5">
    <source>
        <dbReference type="Pfam" id="PF13470"/>
    </source>
</evidence>
<evidence type="ECO:0000256" key="2">
    <source>
        <dbReference type="ARBA" id="ARBA00022723"/>
    </source>
</evidence>
<dbReference type="STRING" id="408015.SXIM_16080"/>
<dbReference type="GO" id="GO:0046872">
    <property type="term" value="F:metal ion binding"/>
    <property type="evidence" value="ECO:0007669"/>
    <property type="project" value="UniProtKB-KW"/>
</dbReference>
<evidence type="ECO:0000259" key="6">
    <source>
        <dbReference type="Pfam" id="PF26343"/>
    </source>
</evidence>
<dbReference type="Proteomes" id="UP000034034">
    <property type="component" value="Chromosome"/>
</dbReference>
<accession>A0A0F7FSG4</accession>
<evidence type="ECO:0000313" key="7">
    <source>
        <dbReference type="EMBL" id="AKG42992.1"/>
    </source>
</evidence>
<reference evidence="7" key="1">
    <citation type="submission" date="2019-08" db="EMBL/GenBank/DDBJ databases">
        <title>Complete genome sequence of a mangrove-derived Streptomyces xiamenensis.</title>
        <authorList>
            <person name="Xu J."/>
        </authorList>
    </citation>
    <scope>NUCLEOTIDE SEQUENCE</scope>
    <source>
        <strain evidence="7">318</strain>
    </source>
</reference>
<dbReference type="GO" id="GO:0004518">
    <property type="term" value="F:nuclease activity"/>
    <property type="evidence" value="ECO:0007669"/>
    <property type="project" value="UniProtKB-KW"/>
</dbReference>
<dbReference type="InterPro" id="IPR002716">
    <property type="entry name" value="PIN_dom"/>
</dbReference>
<dbReference type="GO" id="GO:0016787">
    <property type="term" value="F:hydrolase activity"/>
    <property type="evidence" value="ECO:0007669"/>
    <property type="project" value="UniProtKB-KW"/>
</dbReference>
<gene>
    <name evidence="7" type="ORF">SXIM_16080</name>
</gene>
<evidence type="ECO:0000256" key="4">
    <source>
        <dbReference type="ARBA" id="ARBA00022842"/>
    </source>
</evidence>
<sequence length="193" mass="21726">MAFVVIYDACALYPNTLRDLLIRVSQRGFVRARWTEAILDEVDRNIALNYDIAPENLARRRSLMNQAVRDCLVTGFEPLVEGLELPDKDDRHVLAAAIRASAQVIVTDNRKDFPCDYLAKWDIERRSADDFMLDLMGLDDRVVYACVQEIATSHRRPPQTFDDVLGQLERSGLTESVAALRRGPGAVNGQGAY</sequence>
<name>A0A0F7FSG4_9ACTN</name>
<keyword evidence="4" id="KW-0460">Magnesium</keyword>
<organism evidence="7 8">
    <name type="scientific">Streptomyces xiamenensis</name>
    <dbReference type="NCBI Taxonomy" id="408015"/>
    <lineage>
        <taxon>Bacteria</taxon>
        <taxon>Bacillati</taxon>
        <taxon>Actinomycetota</taxon>
        <taxon>Actinomycetes</taxon>
        <taxon>Kitasatosporales</taxon>
        <taxon>Streptomycetaceae</taxon>
        <taxon>Streptomyces</taxon>
    </lineage>
</organism>
<proteinExistence type="predicted"/>
<dbReference type="AlphaFoldDB" id="A0A0F7FSG4"/>
<dbReference type="Pfam" id="PF26343">
    <property type="entry name" value="VapC50_C"/>
    <property type="match status" value="1"/>
</dbReference>